<dbReference type="InterPro" id="IPR023803">
    <property type="entry name" value="Ribosomal_bS16_dom_sf"/>
</dbReference>
<dbReference type="SUPFAM" id="SSF54565">
    <property type="entry name" value="Ribosomal protein S16"/>
    <property type="match status" value="1"/>
</dbReference>
<reference evidence="4 5" key="1">
    <citation type="journal article" date="2013" name="Biodegradation">
        <title>Quantitative proteomic analysis of ibuprofen-degrading Patulibacter sp. strain I11.</title>
        <authorList>
            <person name="Almeida B."/>
            <person name="Kjeldal H."/>
            <person name="Lolas I."/>
            <person name="Knudsen A.D."/>
            <person name="Carvalho G."/>
            <person name="Nielsen K.L."/>
            <person name="Barreto Crespo M.T."/>
            <person name="Stensballe A."/>
            <person name="Nielsen J.L."/>
        </authorList>
    </citation>
    <scope>NUCLEOTIDE SEQUENCE [LARGE SCALE GENOMIC DNA]</scope>
    <source>
        <strain evidence="4 5">I11</strain>
    </source>
</reference>
<dbReference type="NCBIfam" id="TIGR00002">
    <property type="entry name" value="S16"/>
    <property type="match status" value="1"/>
</dbReference>
<evidence type="ECO:0000256" key="2">
    <source>
        <dbReference type="ARBA" id="ARBA00023274"/>
    </source>
</evidence>
<comment type="caution">
    <text evidence="4">The sequence shown here is derived from an EMBL/GenBank/DDBJ whole genome shotgun (WGS) entry which is preliminary data.</text>
</comment>
<gene>
    <name evidence="4" type="ORF">PAI11_19620</name>
</gene>
<name>H0E573_9ACTN</name>
<dbReference type="EMBL" id="AGUD01000141">
    <property type="protein sequence ID" value="EHN11173.1"/>
    <property type="molecule type" value="Genomic_DNA"/>
</dbReference>
<sequence length="86" mass="9320">MGGKKNPVWRIVATDSRNKRDGRVIETIGRYNAQTEPSTIVLDEERVQHWLSVGAQPSDAVKKLIRIHGRAAQAPADSSSPATSAA</sequence>
<dbReference type="PANTHER" id="PTHR12919">
    <property type="entry name" value="30S RIBOSOMAL PROTEIN S16"/>
    <property type="match status" value="1"/>
</dbReference>
<dbReference type="Gene3D" id="3.30.1320.10">
    <property type="match status" value="1"/>
</dbReference>
<keyword evidence="5" id="KW-1185">Reference proteome</keyword>
<dbReference type="PATRIC" id="fig|1097667.3.peg.1946"/>
<dbReference type="Proteomes" id="UP000005143">
    <property type="component" value="Unassembled WGS sequence"/>
</dbReference>
<evidence type="ECO:0000313" key="5">
    <source>
        <dbReference type="Proteomes" id="UP000005143"/>
    </source>
</evidence>
<dbReference type="PANTHER" id="PTHR12919:SF20">
    <property type="entry name" value="SMALL RIBOSOMAL SUBUNIT PROTEIN BS16M"/>
    <property type="match status" value="1"/>
</dbReference>
<dbReference type="GO" id="GO:0005737">
    <property type="term" value="C:cytoplasm"/>
    <property type="evidence" value="ECO:0007669"/>
    <property type="project" value="UniProtKB-ARBA"/>
</dbReference>
<dbReference type="Pfam" id="PF00886">
    <property type="entry name" value="Ribosomal_S16"/>
    <property type="match status" value="1"/>
</dbReference>
<dbReference type="GO" id="GO:0015935">
    <property type="term" value="C:small ribosomal subunit"/>
    <property type="evidence" value="ECO:0007669"/>
    <property type="project" value="TreeGrafter"/>
</dbReference>
<dbReference type="InterPro" id="IPR000307">
    <property type="entry name" value="Ribosomal_bS16"/>
</dbReference>
<evidence type="ECO:0000256" key="3">
    <source>
        <dbReference type="ARBA" id="ARBA00035310"/>
    </source>
</evidence>
<evidence type="ECO:0000256" key="1">
    <source>
        <dbReference type="ARBA" id="ARBA00022980"/>
    </source>
</evidence>
<evidence type="ECO:0000313" key="4">
    <source>
        <dbReference type="EMBL" id="EHN11173.1"/>
    </source>
</evidence>
<accession>H0E573</accession>
<keyword evidence="2" id="KW-0687">Ribonucleoprotein</keyword>
<organism evidence="4 5">
    <name type="scientific">Patulibacter medicamentivorans</name>
    <dbReference type="NCBI Taxonomy" id="1097667"/>
    <lineage>
        <taxon>Bacteria</taxon>
        <taxon>Bacillati</taxon>
        <taxon>Actinomycetota</taxon>
        <taxon>Thermoleophilia</taxon>
        <taxon>Solirubrobacterales</taxon>
        <taxon>Patulibacteraceae</taxon>
        <taxon>Patulibacter</taxon>
    </lineage>
</organism>
<dbReference type="GO" id="GO:0006412">
    <property type="term" value="P:translation"/>
    <property type="evidence" value="ECO:0007669"/>
    <property type="project" value="InterPro"/>
</dbReference>
<keyword evidence="1 4" id="KW-0689">Ribosomal protein</keyword>
<proteinExistence type="predicted"/>
<protein>
    <recommendedName>
        <fullName evidence="3">30S ribosomal protein S16</fullName>
    </recommendedName>
</protein>
<dbReference type="AlphaFoldDB" id="H0E573"/>
<dbReference type="GO" id="GO:0003735">
    <property type="term" value="F:structural constituent of ribosome"/>
    <property type="evidence" value="ECO:0007669"/>
    <property type="project" value="InterPro"/>
</dbReference>